<accession>A0A3R5WLJ1</accession>
<dbReference type="EMBL" id="QRVK01000001">
    <property type="protein sequence ID" value="RGS44254.1"/>
    <property type="molecule type" value="Genomic_DNA"/>
</dbReference>
<evidence type="ECO:0000256" key="2">
    <source>
        <dbReference type="SAM" id="Phobius"/>
    </source>
</evidence>
<evidence type="ECO:0000313" key="3">
    <source>
        <dbReference type="EMBL" id="RGS44254.1"/>
    </source>
</evidence>
<evidence type="ECO:0000256" key="1">
    <source>
        <dbReference type="SAM" id="MobiDB-lite"/>
    </source>
</evidence>
<dbReference type="AlphaFoldDB" id="A0A3R5WLJ1"/>
<keyword evidence="2" id="KW-1133">Transmembrane helix</keyword>
<name>A0A3R5WLJ1_9FIRM</name>
<sequence>MAWWIWLIIILVIVIGIFVALYIVGNKMQKKQSAQKEMMKEQAQPVTMLVIDKKMLPMRDAGLPKIVMEQTPKRYQKAKMPIVKAKIGPQIMNLICDDGIYDQMPVRGEVKAMVSGIYIISVKNVRGKVVEKPGKKTFGEKLRAKQRKYQNMYDKDMAETKLSKEQKAAAKAKAKAEREKEKKIQKM</sequence>
<feature type="transmembrane region" description="Helical" evidence="2">
    <location>
        <begin position="6"/>
        <end position="25"/>
    </location>
</feature>
<gene>
    <name evidence="3" type="ORF">DWX94_00120</name>
</gene>
<keyword evidence="2" id="KW-0812">Transmembrane</keyword>
<protein>
    <submittedName>
        <fullName evidence="3">Uncharacterized protein</fullName>
    </submittedName>
</protein>
<reference evidence="3 4" key="1">
    <citation type="submission" date="2018-08" db="EMBL/GenBank/DDBJ databases">
        <title>A genome reference for cultivated species of the human gut microbiota.</title>
        <authorList>
            <person name="Zou Y."/>
            <person name="Xue W."/>
            <person name="Luo G."/>
        </authorList>
    </citation>
    <scope>NUCLEOTIDE SEQUENCE [LARGE SCALE GENOMIC DNA]</scope>
    <source>
        <strain evidence="3 4">AF22-21</strain>
    </source>
</reference>
<feature type="region of interest" description="Disordered" evidence="1">
    <location>
        <begin position="164"/>
        <end position="187"/>
    </location>
</feature>
<proteinExistence type="predicted"/>
<evidence type="ECO:0000313" key="4">
    <source>
        <dbReference type="Proteomes" id="UP000283295"/>
    </source>
</evidence>
<comment type="caution">
    <text evidence="3">The sequence shown here is derived from an EMBL/GenBank/DDBJ whole genome shotgun (WGS) entry which is preliminary data.</text>
</comment>
<dbReference type="Proteomes" id="UP000283295">
    <property type="component" value="Unassembled WGS sequence"/>
</dbReference>
<organism evidence="3 4">
    <name type="scientific">Coprococcus eutactus</name>
    <dbReference type="NCBI Taxonomy" id="33043"/>
    <lineage>
        <taxon>Bacteria</taxon>
        <taxon>Bacillati</taxon>
        <taxon>Bacillota</taxon>
        <taxon>Clostridia</taxon>
        <taxon>Lachnospirales</taxon>
        <taxon>Lachnospiraceae</taxon>
        <taxon>Coprococcus</taxon>
    </lineage>
</organism>
<keyword evidence="2" id="KW-0472">Membrane</keyword>
<dbReference type="OrthoDB" id="1828236at2"/>